<dbReference type="RefSeq" id="WP_350784577.1">
    <property type="nucleotide sequence ID" value="NZ_JBEPEK010000239.1"/>
</dbReference>
<organism evidence="5 6">
    <name type="scientific">Streptomyces hyaluromycini</name>
    <dbReference type="NCBI Taxonomy" id="1377993"/>
    <lineage>
        <taxon>Bacteria</taxon>
        <taxon>Bacillati</taxon>
        <taxon>Actinomycetota</taxon>
        <taxon>Actinomycetes</taxon>
        <taxon>Kitasatosporales</taxon>
        <taxon>Streptomycetaceae</taxon>
        <taxon>Streptomyces</taxon>
    </lineage>
</organism>
<name>A0ABV1X2W7_9ACTN</name>
<dbReference type="CDD" id="cd06170">
    <property type="entry name" value="LuxR_C_like"/>
    <property type="match status" value="1"/>
</dbReference>
<evidence type="ECO:0000313" key="6">
    <source>
        <dbReference type="Proteomes" id="UP001474181"/>
    </source>
</evidence>
<dbReference type="SMART" id="SM00421">
    <property type="entry name" value="HTH_LUXR"/>
    <property type="match status" value="1"/>
</dbReference>
<evidence type="ECO:0000256" key="3">
    <source>
        <dbReference type="SAM" id="MobiDB-lite"/>
    </source>
</evidence>
<dbReference type="PRINTS" id="PR00038">
    <property type="entry name" value="HTHLUXR"/>
</dbReference>
<dbReference type="Gene3D" id="1.10.10.10">
    <property type="entry name" value="Winged helix-like DNA-binding domain superfamily/Winged helix DNA-binding domain"/>
    <property type="match status" value="1"/>
</dbReference>
<keyword evidence="2" id="KW-0067">ATP-binding</keyword>
<dbReference type="InterPro" id="IPR016032">
    <property type="entry name" value="Sig_transdc_resp-reg_C-effctor"/>
</dbReference>
<comment type="caution">
    <text evidence="5">The sequence shown here is derived from an EMBL/GenBank/DDBJ whole genome shotgun (WGS) entry which is preliminary data.</text>
</comment>
<dbReference type="SUPFAM" id="SSF52540">
    <property type="entry name" value="P-loop containing nucleoside triphosphate hydrolases"/>
    <property type="match status" value="1"/>
</dbReference>
<dbReference type="PANTHER" id="PTHR16305:SF35">
    <property type="entry name" value="TRANSCRIPTIONAL ACTIVATOR DOMAIN"/>
    <property type="match status" value="1"/>
</dbReference>
<keyword evidence="6" id="KW-1185">Reference proteome</keyword>
<accession>A0ABV1X2W7</accession>
<dbReference type="InterPro" id="IPR027417">
    <property type="entry name" value="P-loop_NTPase"/>
</dbReference>
<keyword evidence="1" id="KW-0547">Nucleotide-binding</keyword>
<evidence type="ECO:0000313" key="5">
    <source>
        <dbReference type="EMBL" id="MER7183345.1"/>
    </source>
</evidence>
<protein>
    <submittedName>
        <fullName evidence="5">AAA family ATPase</fullName>
    </submittedName>
</protein>
<dbReference type="Gene3D" id="3.40.50.300">
    <property type="entry name" value="P-loop containing nucleotide triphosphate hydrolases"/>
    <property type="match status" value="1"/>
</dbReference>
<feature type="region of interest" description="Disordered" evidence="3">
    <location>
        <begin position="1"/>
        <end position="21"/>
    </location>
</feature>
<dbReference type="PANTHER" id="PTHR16305">
    <property type="entry name" value="TESTICULAR SOLUBLE ADENYLYL CYCLASE"/>
    <property type="match status" value="1"/>
</dbReference>
<dbReference type="SUPFAM" id="SSF46894">
    <property type="entry name" value="C-terminal effector domain of the bipartite response regulators"/>
    <property type="match status" value="1"/>
</dbReference>
<evidence type="ECO:0000256" key="1">
    <source>
        <dbReference type="ARBA" id="ARBA00022741"/>
    </source>
</evidence>
<dbReference type="Proteomes" id="UP001474181">
    <property type="component" value="Unassembled WGS sequence"/>
</dbReference>
<dbReference type="InterPro" id="IPR041664">
    <property type="entry name" value="AAA_16"/>
</dbReference>
<dbReference type="InterPro" id="IPR000792">
    <property type="entry name" value="Tscrpt_reg_LuxR_C"/>
</dbReference>
<reference evidence="5 6" key="1">
    <citation type="submission" date="2024-06" db="EMBL/GenBank/DDBJ databases">
        <title>The Natural Products Discovery Center: Release of the First 8490 Sequenced Strains for Exploring Actinobacteria Biosynthetic Diversity.</title>
        <authorList>
            <person name="Kalkreuter E."/>
            <person name="Kautsar S.A."/>
            <person name="Yang D."/>
            <person name="Bader C.D."/>
            <person name="Teijaro C.N."/>
            <person name="Fluegel L."/>
            <person name="Davis C.M."/>
            <person name="Simpson J.R."/>
            <person name="Lauterbach L."/>
            <person name="Steele A.D."/>
            <person name="Gui C."/>
            <person name="Meng S."/>
            <person name="Li G."/>
            <person name="Viehrig K."/>
            <person name="Ye F."/>
            <person name="Su P."/>
            <person name="Kiefer A.F."/>
            <person name="Nichols A."/>
            <person name="Cepeda A.J."/>
            <person name="Yan W."/>
            <person name="Fan B."/>
            <person name="Jiang Y."/>
            <person name="Adhikari A."/>
            <person name="Zheng C.-J."/>
            <person name="Schuster L."/>
            <person name="Cowan T.M."/>
            <person name="Smanski M.J."/>
            <person name="Chevrette M.G."/>
            <person name="De Carvalho L.P.S."/>
            <person name="Shen B."/>
        </authorList>
    </citation>
    <scope>NUCLEOTIDE SEQUENCE [LARGE SCALE GENOMIC DNA]</scope>
    <source>
        <strain evidence="5 6">NPDC000234</strain>
    </source>
</reference>
<dbReference type="InterPro" id="IPR036388">
    <property type="entry name" value="WH-like_DNA-bd_sf"/>
</dbReference>
<dbReference type="EMBL" id="JBEPEK010000239">
    <property type="protein sequence ID" value="MER7183345.1"/>
    <property type="molecule type" value="Genomic_DNA"/>
</dbReference>
<proteinExistence type="predicted"/>
<evidence type="ECO:0000256" key="2">
    <source>
        <dbReference type="ARBA" id="ARBA00022840"/>
    </source>
</evidence>
<dbReference type="PROSITE" id="PS00622">
    <property type="entry name" value="HTH_LUXR_1"/>
    <property type="match status" value="1"/>
</dbReference>
<evidence type="ECO:0000259" key="4">
    <source>
        <dbReference type="PROSITE" id="PS50043"/>
    </source>
</evidence>
<dbReference type="Pfam" id="PF13191">
    <property type="entry name" value="AAA_16"/>
    <property type="match status" value="1"/>
</dbReference>
<feature type="domain" description="HTH luxR-type" evidence="4">
    <location>
        <begin position="875"/>
        <end position="943"/>
    </location>
</feature>
<dbReference type="Pfam" id="PF00196">
    <property type="entry name" value="GerE"/>
    <property type="match status" value="1"/>
</dbReference>
<dbReference type="PROSITE" id="PS50043">
    <property type="entry name" value="HTH_LUXR_2"/>
    <property type="match status" value="1"/>
</dbReference>
<gene>
    <name evidence="5" type="ORF">ABT404_28385</name>
</gene>
<sequence length="944" mass="100968">MSSPESPDSGGGERLDGTADAQQADRLVGRTAELALVDELLGPAAAEGVALMLTGEAGVGKSALLDAAARRAAEAGFRVLRVVGSQFDEGVGFSALNQILQPLADGIPGLPPRQAETLRAVQGLSEEPPTELLSVANAVLALLSRTAAEDRPVALVVDDMTWLDRPSTVVLGTLARYVRDSRLVLLAASRIHEGFLPSGAGIHTHEVQPLDDASANELVTHRFPAMTARVRRRLVEEAAGNPLALLELPVTLNEAQQTERGPLPAVLPLSERLKKVFAVRVDALPDPTRYLLLLAVLDGSGDLYILQRAMSGLDALAELGPAEKAGLVHVDSTRGRLVFRHPLTRSAVMELSTIAERRGAHLALAGECPEGSERRARHLANATVGPDDGVASLLHEVAYRTLCRGDAVGAVTTLLRAADLSSDGTAKGRMLAEAACLGANIAGDLRNVRALLDDARLAGPVSADSLAVAATAASELINGEGDVDTAHRLLVGAMDSYARPSPAEDHMLNEALHVLILVGFAGGRPEFWQSFDRIATRVQLRTSDHLLSVVHCAVGDPAHKALPVLDDLDGLVFALHGETDHRRILRTSISAAYTDRLPGCRSALRRVVDDGRNRGAVTSAIEALFILGYDAYASGQWDDLRNLTAEGLRWCDSRAYGLPAWSGRFLQGLLAAAQGDGRTAGETADRLVSWANPRGLRLLRVYASHIRALSALGDADFEEGYRHLRSVITPGELPPYMPHALWLFMDFAEAAARTGRHAEAARHIAAVRETRIPAISPRMAMMTDGAEAMATTDFIDHDLFERALGNPDAERWPFDRARIRLAYGERLRRAKSGSAVVHLEAALSTFQRLGAEPWRARAANELRASGNPVRTAVSGTDPVSTLTPQQLQVAQLAATGLTNKQIAGRLFLSPRTVAAHLRSVFPKLNVTSRAGLRDALTGLPRPRT</sequence>